<evidence type="ECO:0000313" key="4">
    <source>
        <dbReference type="Proteomes" id="UP000002630"/>
    </source>
</evidence>
<keyword evidence="4" id="KW-1185">Reference proteome</keyword>
<dbReference type="EMBL" id="FN649025">
    <property type="protein sequence ID" value="CBJ27636.1"/>
    <property type="molecule type" value="Genomic_DNA"/>
</dbReference>
<dbReference type="Proteomes" id="UP000002630">
    <property type="component" value="Linkage Group LG27"/>
</dbReference>
<dbReference type="Gene3D" id="4.10.60.10">
    <property type="entry name" value="Zinc finger, CCHC-type"/>
    <property type="match status" value="1"/>
</dbReference>
<dbReference type="InParanoid" id="D7G6Q1"/>
<organism evidence="3 4">
    <name type="scientific">Ectocarpus siliculosus</name>
    <name type="common">Brown alga</name>
    <name type="synonym">Conferva siliculosa</name>
    <dbReference type="NCBI Taxonomy" id="2880"/>
    <lineage>
        <taxon>Eukaryota</taxon>
        <taxon>Sar</taxon>
        <taxon>Stramenopiles</taxon>
        <taxon>Ochrophyta</taxon>
        <taxon>PX clade</taxon>
        <taxon>Phaeophyceae</taxon>
        <taxon>Ectocarpales</taxon>
        <taxon>Ectocarpaceae</taxon>
        <taxon>Ectocarpus</taxon>
    </lineage>
</organism>
<dbReference type="SUPFAM" id="SSF57756">
    <property type="entry name" value="Retrovirus zinc finger-like domains"/>
    <property type="match status" value="1"/>
</dbReference>
<accession>D7G6Q1</accession>
<keyword evidence="1" id="KW-0862">Zinc</keyword>
<evidence type="ECO:0000256" key="1">
    <source>
        <dbReference type="PROSITE-ProRule" id="PRU00047"/>
    </source>
</evidence>
<dbReference type="AlphaFoldDB" id="D7G6Q1"/>
<keyword evidence="1" id="KW-0863">Zinc-finger</keyword>
<dbReference type="SMART" id="SM00343">
    <property type="entry name" value="ZnF_C2HC"/>
    <property type="match status" value="1"/>
</dbReference>
<reference evidence="3 4" key="1">
    <citation type="journal article" date="2010" name="Nature">
        <title>The Ectocarpus genome and the independent evolution of multicellularity in brown algae.</title>
        <authorList>
            <person name="Cock J.M."/>
            <person name="Sterck L."/>
            <person name="Rouze P."/>
            <person name="Scornet D."/>
            <person name="Allen A.E."/>
            <person name="Amoutzias G."/>
            <person name="Anthouard V."/>
            <person name="Artiguenave F."/>
            <person name="Aury J.M."/>
            <person name="Badger J.H."/>
            <person name="Beszteri B."/>
            <person name="Billiau K."/>
            <person name="Bonnet E."/>
            <person name="Bothwell J.H."/>
            <person name="Bowler C."/>
            <person name="Boyen C."/>
            <person name="Brownlee C."/>
            <person name="Carrano C.J."/>
            <person name="Charrier B."/>
            <person name="Cho G.Y."/>
            <person name="Coelho S.M."/>
            <person name="Collen J."/>
            <person name="Corre E."/>
            <person name="Da Silva C."/>
            <person name="Delage L."/>
            <person name="Delaroque N."/>
            <person name="Dittami S.M."/>
            <person name="Doulbeau S."/>
            <person name="Elias M."/>
            <person name="Farnham G."/>
            <person name="Gachon C.M."/>
            <person name="Gschloessl B."/>
            <person name="Heesch S."/>
            <person name="Jabbari K."/>
            <person name="Jubin C."/>
            <person name="Kawai H."/>
            <person name="Kimura K."/>
            <person name="Kloareg B."/>
            <person name="Kupper F.C."/>
            <person name="Lang D."/>
            <person name="Le Bail A."/>
            <person name="Leblanc C."/>
            <person name="Lerouge P."/>
            <person name="Lohr M."/>
            <person name="Lopez P.J."/>
            <person name="Martens C."/>
            <person name="Maumus F."/>
            <person name="Michel G."/>
            <person name="Miranda-Saavedra D."/>
            <person name="Morales J."/>
            <person name="Moreau H."/>
            <person name="Motomura T."/>
            <person name="Nagasato C."/>
            <person name="Napoli C.A."/>
            <person name="Nelson D.R."/>
            <person name="Nyvall-Collen P."/>
            <person name="Peters A.F."/>
            <person name="Pommier C."/>
            <person name="Potin P."/>
            <person name="Poulain J."/>
            <person name="Quesneville H."/>
            <person name="Read B."/>
            <person name="Rensing S.A."/>
            <person name="Ritter A."/>
            <person name="Rousvoal S."/>
            <person name="Samanta M."/>
            <person name="Samson G."/>
            <person name="Schroeder D.C."/>
            <person name="Segurens B."/>
            <person name="Strittmatter M."/>
            <person name="Tonon T."/>
            <person name="Tregear J.W."/>
            <person name="Valentin K."/>
            <person name="von Dassow P."/>
            <person name="Yamagishi T."/>
            <person name="Van de Peer Y."/>
            <person name="Wincker P."/>
        </authorList>
    </citation>
    <scope>NUCLEOTIDE SEQUENCE [LARGE SCALE GENOMIC DNA]</scope>
    <source>
        <strain evidence="4">Ec32 / CCAP1310/4</strain>
    </source>
</reference>
<dbReference type="EMBL" id="FN649752">
    <property type="protein sequence ID" value="CBJ27636.1"/>
    <property type="molecule type" value="Genomic_DNA"/>
</dbReference>
<dbReference type="GO" id="GO:0008270">
    <property type="term" value="F:zinc ion binding"/>
    <property type="evidence" value="ECO:0007669"/>
    <property type="project" value="UniProtKB-KW"/>
</dbReference>
<keyword evidence="1" id="KW-0479">Metal-binding</keyword>
<feature type="domain" description="CCHC-type" evidence="2">
    <location>
        <begin position="109"/>
        <end position="122"/>
    </location>
</feature>
<gene>
    <name evidence="3" type="ORF">Esi_0079_0094</name>
</gene>
<protein>
    <recommendedName>
        <fullName evidence="2">CCHC-type domain-containing protein</fullName>
    </recommendedName>
</protein>
<name>D7G6Q1_ECTSI</name>
<dbReference type="GO" id="GO:0003676">
    <property type="term" value="F:nucleic acid binding"/>
    <property type="evidence" value="ECO:0007669"/>
    <property type="project" value="InterPro"/>
</dbReference>
<evidence type="ECO:0000313" key="3">
    <source>
        <dbReference type="EMBL" id="CBJ27636.1"/>
    </source>
</evidence>
<proteinExistence type="predicted"/>
<sequence>MEKLDNTSMEPGQNPDDYFNHKHLLRHKVEKMGEKISDRYFKDMCVTGFTHEYKNVKMIMHRDPNFNVNHMQTTMHHMALDEQSRKGSKGGIAGRGFPMVTTASEQETCFGCGEKGHIRRNCLQRRGKGRQRKTKPAGATKWCCFHFTTKNSDEECYGQGAKRPITDQISTDKAFSACAHCAHFSSTSDRKELTTAKEASSTKAAIDSSTDGDESDEGFMYATTRTGMEVEANAEGVTLLVEIGATETMRDDRLIPHLKDNVGVQRTREAEGDHGCR</sequence>
<evidence type="ECO:0000259" key="2">
    <source>
        <dbReference type="PROSITE" id="PS50158"/>
    </source>
</evidence>
<dbReference type="InterPro" id="IPR001878">
    <property type="entry name" value="Znf_CCHC"/>
</dbReference>
<dbReference type="InterPro" id="IPR036875">
    <property type="entry name" value="Znf_CCHC_sf"/>
</dbReference>
<dbReference type="PROSITE" id="PS50158">
    <property type="entry name" value="ZF_CCHC"/>
    <property type="match status" value="1"/>
</dbReference>
<dbReference type="OrthoDB" id="10485589at2759"/>